<dbReference type="InterPro" id="IPR051351">
    <property type="entry name" value="Ascorbate-PTS_EIIA_comp"/>
</dbReference>
<evidence type="ECO:0000256" key="2">
    <source>
        <dbReference type="ARBA" id="ARBA00022448"/>
    </source>
</evidence>
<name>A0A1I2V6N5_9BACL</name>
<dbReference type="STRING" id="269670.SAMN02982927_02952"/>
<dbReference type="GO" id="GO:0016301">
    <property type="term" value="F:kinase activity"/>
    <property type="evidence" value="ECO:0007669"/>
    <property type="project" value="UniProtKB-KW"/>
</dbReference>
<comment type="subcellular location">
    <subcellularLocation>
        <location evidence="1">Cytoplasm</location>
    </subcellularLocation>
</comment>
<keyword evidence="6" id="KW-0418">Kinase</keyword>
<dbReference type="GO" id="GO:0009401">
    <property type="term" value="P:phosphoenolpyruvate-dependent sugar phosphotransferase system"/>
    <property type="evidence" value="ECO:0007669"/>
    <property type="project" value="UniProtKB-KW"/>
</dbReference>
<dbReference type="PANTHER" id="PTHR36203">
    <property type="entry name" value="ASCORBATE-SPECIFIC PTS SYSTEM EIIA COMPONENT"/>
    <property type="match status" value="1"/>
</dbReference>
<dbReference type="GO" id="GO:0005737">
    <property type="term" value="C:cytoplasm"/>
    <property type="evidence" value="ECO:0007669"/>
    <property type="project" value="UniProtKB-SubCell"/>
</dbReference>
<dbReference type="RefSeq" id="WP_177184807.1">
    <property type="nucleotide sequence ID" value="NZ_FOOY01000024.1"/>
</dbReference>
<keyword evidence="9" id="KW-1185">Reference proteome</keyword>
<keyword evidence="3" id="KW-0963">Cytoplasm</keyword>
<dbReference type="PROSITE" id="PS51094">
    <property type="entry name" value="PTS_EIIA_TYPE_2"/>
    <property type="match status" value="1"/>
</dbReference>
<organism evidence="8 9">
    <name type="scientific">Sporolactobacillus nakayamae</name>
    <dbReference type="NCBI Taxonomy" id="269670"/>
    <lineage>
        <taxon>Bacteria</taxon>
        <taxon>Bacillati</taxon>
        <taxon>Bacillota</taxon>
        <taxon>Bacilli</taxon>
        <taxon>Bacillales</taxon>
        <taxon>Sporolactobacillaceae</taxon>
        <taxon>Sporolactobacillus</taxon>
    </lineage>
</organism>
<evidence type="ECO:0000256" key="3">
    <source>
        <dbReference type="ARBA" id="ARBA00022490"/>
    </source>
</evidence>
<dbReference type="SUPFAM" id="SSF55804">
    <property type="entry name" value="Phoshotransferase/anion transport protein"/>
    <property type="match status" value="1"/>
</dbReference>
<evidence type="ECO:0000259" key="7">
    <source>
        <dbReference type="PROSITE" id="PS51094"/>
    </source>
</evidence>
<keyword evidence="4" id="KW-0808">Transferase</keyword>
<evidence type="ECO:0000256" key="6">
    <source>
        <dbReference type="ARBA" id="ARBA00022777"/>
    </source>
</evidence>
<keyword evidence="2" id="KW-0813">Transport</keyword>
<dbReference type="InterPro" id="IPR002178">
    <property type="entry name" value="PTS_EIIA_type-2_dom"/>
</dbReference>
<evidence type="ECO:0000313" key="9">
    <source>
        <dbReference type="Proteomes" id="UP000198752"/>
    </source>
</evidence>
<dbReference type="InterPro" id="IPR016152">
    <property type="entry name" value="PTrfase/Anion_transptr"/>
</dbReference>
<dbReference type="PANTHER" id="PTHR36203:SF5">
    <property type="entry name" value="PTS SYSTEM, EIIA COMPONENT"/>
    <property type="match status" value="1"/>
</dbReference>
<dbReference type="CDD" id="cd00211">
    <property type="entry name" value="PTS_IIA_fru"/>
    <property type="match status" value="1"/>
</dbReference>
<protein>
    <submittedName>
        <fullName evidence="8">PTS system, ascorbate-specific IIA component</fullName>
    </submittedName>
</protein>
<proteinExistence type="predicted"/>
<sequence>MLSDWLQASAILPQADLTTSEAAIQVSGHLLVRNDYADKSYVTAMLENYSKNGNYIVIAPGIAIPHAAPGSMVHHQGLSLVTLKHPLNFGHPLNDPVCLVFGFCAPDHEGHLDMLMDLAALLEQPQYVTRIQNAATKEEILQIISE</sequence>
<gene>
    <name evidence="8" type="ORF">SAMN02982927_02952</name>
</gene>
<dbReference type="AlphaFoldDB" id="A0A1I2V6N5"/>
<evidence type="ECO:0000313" key="8">
    <source>
        <dbReference type="EMBL" id="SFG84069.1"/>
    </source>
</evidence>
<feature type="domain" description="PTS EIIA type-2" evidence="7">
    <location>
        <begin position="4"/>
        <end position="146"/>
    </location>
</feature>
<dbReference type="Proteomes" id="UP000198752">
    <property type="component" value="Unassembled WGS sequence"/>
</dbReference>
<dbReference type="Pfam" id="PF00359">
    <property type="entry name" value="PTS_EIIA_2"/>
    <property type="match status" value="1"/>
</dbReference>
<evidence type="ECO:0000256" key="4">
    <source>
        <dbReference type="ARBA" id="ARBA00022679"/>
    </source>
</evidence>
<evidence type="ECO:0000256" key="1">
    <source>
        <dbReference type="ARBA" id="ARBA00004496"/>
    </source>
</evidence>
<evidence type="ECO:0000256" key="5">
    <source>
        <dbReference type="ARBA" id="ARBA00022683"/>
    </source>
</evidence>
<accession>A0A1I2V6N5</accession>
<keyword evidence="5" id="KW-0598">Phosphotransferase system</keyword>
<dbReference type="Gene3D" id="3.40.930.10">
    <property type="entry name" value="Mannitol-specific EII, Chain A"/>
    <property type="match status" value="1"/>
</dbReference>
<reference evidence="9" key="1">
    <citation type="submission" date="2016-10" db="EMBL/GenBank/DDBJ databases">
        <authorList>
            <person name="Varghese N."/>
            <person name="Submissions S."/>
        </authorList>
    </citation>
    <scope>NUCLEOTIDE SEQUENCE [LARGE SCALE GENOMIC DNA]</scope>
    <source>
        <strain evidence="9">ATCC 700379</strain>
    </source>
</reference>
<dbReference type="EMBL" id="FOOY01000024">
    <property type="protein sequence ID" value="SFG84069.1"/>
    <property type="molecule type" value="Genomic_DNA"/>
</dbReference>